<dbReference type="InterPro" id="IPR015421">
    <property type="entry name" value="PyrdxlP-dep_Trfase_major"/>
</dbReference>
<dbReference type="Gene3D" id="3.40.640.10">
    <property type="entry name" value="Type I PLP-dependent aspartate aminotransferase-like (Major domain)"/>
    <property type="match status" value="1"/>
</dbReference>
<keyword evidence="4 7" id="KW-0663">Pyridoxal phosphate</keyword>
<dbReference type="Proteomes" id="UP000324358">
    <property type="component" value="Unassembled WGS sequence"/>
</dbReference>
<dbReference type="SUPFAM" id="SSF53383">
    <property type="entry name" value="PLP-dependent transferases"/>
    <property type="match status" value="1"/>
</dbReference>
<dbReference type="PANTHER" id="PTHR43713:SF3">
    <property type="entry name" value="GLUTAMATE-1-SEMIALDEHYDE 2,1-AMINOMUTASE 1, CHLOROPLASTIC-RELATED"/>
    <property type="match status" value="1"/>
</dbReference>
<accession>A0A5D0QUQ4</accession>
<feature type="modified residue" description="N6-(pyridoxal phosphate)lysine" evidence="7">
    <location>
        <position position="267"/>
    </location>
</feature>
<evidence type="ECO:0000256" key="4">
    <source>
        <dbReference type="ARBA" id="ARBA00022898"/>
    </source>
</evidence>
<sequence>MQYKRSSALFAQAEKVIPGGVNSPVRAFGAVGGTPIFIKKAHGPYLIDEDDNQYIDYINSWGPMILGHAFQPVVDAVVEKTKLGTSFGTPTEIETKIAELAVSMVPNIDKIRFVNSGTEACMSAVRLARGFTGKDKIIKFGGCYHGHSDSFLIQAGSGAVTFGSPNSPGVTKGTAKDTLLARFNDLENVEALIQANLNEIACIIIEPVAGNMGCIPPKPNFLQGLRDLCTQHNILLIFDEVMTGFRLSKGGVQQLFGVKADIVCFGKVIGGGLPVGAFAAREEIMNHLAPLGPVYQAGTLSGNPLAMAAGLAMLQALNNDNEIYRRLEEKTAYLHNGMSKVLTESNIVHTINRVGSMISVHFSDTPVVDFQSAADGNNETFKKFFHGLLDRGIYIAPSAFETWFITDALSYDDLDKTIEVVGKVAKTL</sequence>
<dbReference type="InterPro" id="IPR015424">
    <property type="entry name" value="PyrdxlP-dep_Trfase"/>
</dbReference>
<comment type="subcellular location">
    <subcellularLocation>
        <location evidence="7">Cytoplasm</location>
    </subcellularLocation>
</comment>
<comment type="similarity">
    <text evidence="3 7">Belongs to the class-III pyridoxal-phosphate-dependent aminotransferase family. HemL subfamily.</text>
</comment>
<dbReference type="PROSITE" id="PS00600">
    <property type="entry name" value="AA_TRANSFER_CLASS_3"/>
    <property type="match status" value="1"/>
</dbReference>
<gene>
    <name evidence="7 8" type="primary">hemL</name>
    <name evidence="8" type="ORF">ES675_09870</name>
</gene>
<evidence type="ECO:0000256" key="2">
    <source>
        <dbReference type="ARBA" id="ARBA00004819"/>
    </source>
</evidence>
<dbReference type="InterPro" id="IPR015422">
    <property type="entry name" value="PyrdxlP-dep_Trfase_small"/>
</dbReference>
<comment type="caution">
    <text evidence="8">The sequence shown here is derived from an EMBL/GenBank/DDBJ whole genome shotgun (WGS) entry which is preliminary data.</text>
</comment>
<evidence type="ECO:0000313" key="9">
    <source>
        <dbReference type="Proteomes" id="UP000324358"/>
    </source>
</evidence>
<dbReference type="NCBIfam" id="TIGR00713">
    <property type="entry name" value="hemL"/>
    <property type="match status" value="1"/>
</dbReference>
<dbReference type="EMBL" id="VSKL01000003">
    <property type="protein sequence ID" value="TYB72842.1"/>
    <property type="molecule type" value="Genomic_DNA"/>
</dbReference>
<dbReference type="RefSeq" id="WP_066254531.1">
    <property type="nucleotide sequence ID" value="NZ_VSKL01000003.1"/>
</dbReference>
<comment type="subunit">
    <text evidence="7">Homodimer.</text>
</comment>
<dbReference type="GO" id="GO:0030170">
    <property type="term" value="F:pyridoxal phosphate binding"/>
    <property type="evidence" value="ECO:0007669"/>
    <property type="project" value="InterPro"/>
</dbReference>
<dbReference type="GO" id="GO:0008483">
    <property type="term" value="F:transaminase activity"/>
    <property type="evidence" value="ECO:0007669"/>
    <property type="project" value="InterPro"/>
</dbReference>
<dbReference type="GO" id="GO:0005737">
    <property type="term" value="C:cytoplasm"/>
    <property type="evidence" value="ECO:0007669"/>
    <property type="project" value="UniProtKB-SubCell"/>
</dbReference>
<organism evidence="8 9">
    <name type="scientific">Bizionia algoritergicola</name>
    <dbReference type="NCBI Taxonomy" id="291187"/>
    <lineage>
        <taxon>Bacteria</taxon>
        <taxon>Pseudomonadati</taxon>
        <taxon>Bacteroidota</taxon>
        <taxon>Flavobacteriia</taxon>
        <taxon>Flavobacteriales</taxon>
        <taxon>Flavobacteriaceae</taxon>
        <taxon>Bizionia</taxon>
    </lineage>
</organism>
<dbReference type="Pfam" id="PF00202">
    <property type="entry name" value="Aminotran_3"/>
    <property type="match status" value="1"/>
</dbReference>
<comment type="cofactor">
    <cofactor evidence="1 7">
        <name>pyridoxal 5'-phosphate</name>
        <dbReference type="ChEBI" id="CHEBI:597326"/>
    </cofactor>
</comment>
<keyword evidence="9" id="KW-1185">Reference proteome</keyword>
<reference evidence="8 9" key="1">
    <citation type="submission" date="2019-08" db="EMBL/GenBank/DDBJ databases">
        <title>Genomes of Antarctic Bizionia species.</title>
        <authorList>
            <person name="Bowman J.P."/>
        </authorList>
    </citation>
    <scope>NUCLEOTIDE SEQUENCE [LARGE SCALE GENOMIC DNA]</scope>
    <source>
        <strain evidence="8 9">APA-1</strain>
    </source>
</reference>
<dbReference type="OrthoDB" id="9807885at2"/>
<evidence type="ECO:0000256" key="7">
    <source>
        <dbReference type="HAMAP-Rule" id="MF_00375"/>
    </source>
</evidence>
<evidence type="ECO:0000256" key="1">
    <source>
        <dbReference type="ARBA" id="ARBA00001933"/>
    </source>
</evidence>
<dbReference type="GO" id="GO:0006782">
    <property type="term" value="P:protoporphyrinogen IX biosynthetic process"/>
    <property type="evidence" value="ECO:0007669"/>
    <property type="project" value="UniProtKB-UniRule"/>
</dbReference>
<dbReference type="EC" id="5.4.3.8" evidence="7"/>
<evidence type="ECO:0000256" key="5">
    <source>
        <dbReference type="ARBA" id="ARBA00023235"/>
    </source>
</evidence>
<name>A0A5D0QUQ4_9FLAO</name>
<comment type="catalytic activity">
    <reaction evidence="7">
        <text>(S)-4-amino-5-oxopentanoate = 5-aminolevulinate</text>
        <dbReference type="Rhea" id="RHEA:14265"/>
        <dbReference type="ChEBI" id="CHEBI:57501"/>
        <dbReference type="ChEBI" id="CHEBI:356416"/>
        <dbReference type="EC" id="5.4.3.8"/>
    </reaction>
</comment>
<evidence type="ECO:0000256" key="3">
    <source>
        <dbReference type="ARBA" id="ARBA00008981"/>
    </source>
</evidence>
<dbReference type="AlphaFoldDB" id="A0A5D0QUQ4"/>
<dbReference type="CDD" id="cd00610">
    <property type="entry name" value="OAT_like"/>
    <property type="match status" value="1"/>
</dbReference>
<protein>
    <recommendedName>
        <fullName evidence="7">Glutamate-1-semialdehyde 2,1-aminomutase</fullName>
        <shortName evidence="7">GSA</shortName>
        <ecNumber evidence="7">5.4.3.8</ecNumber>
    </recommendedName>
    <alternativeName>
        <fullName evidence="7">Glutamate-1-semialdehyde aminotransferase</fullName>
        <shortName evidence="7">GSA-AT</shortName>
    </alternativeName>
</protein>
<dbReference type="FunFam" id="3.40.640.10:FF:000021">
    <property type="entry name" value="Glutamate-1-semialdehyde 2,1-aminomutase"/>
    <property type="match status" value="1"/>
</dbReference>
<dbReference type="Gene3D" id="3.90.1150.10">
    <property type="entry name" value="Aspartate Aminotransferase, domain 1"/>
    <property type="match status" value="1"/>
</dbReference>
<keyword evidence="5 7" id="KW-0413">Isomerase</keyword>
<dbReference type="UniPathway" id="UPA00251">
    <property type="reaction ID" value="UER00317"/>
</dbReference>
<dbReference type="InterPro" id="IPR005814">
    <property type="entry name" value="Aminotrans_3"/>
</dbReference>
<dbReference type="NCBIfam" id="NF000818">
    <property type="entry name" value="PRK00062.1"/>
    <property type="match status" value="1"/>
</dbReference>
<proteinExistence type="inferred from homology"/>
<comment type="pathway">
    <text evidence="2">Porphyrin-containing compound metabolism; protoporphyrin-IX biosynthesis; 5-aminolevulinate from L-glutamyl-tRNA(Glu): step 2/2.</text>
</comment>
<keyword evidence="6 7" id="KW-0627">Porphyrin biosynthesis</keyword>
<evidence type="ECO:0000313" key="8">
    <source>
        <dbReference type="EMBL" id="TYB72842.1"/>
    </source>
</evidence>
<dbReference type="PANTHER" id="PTHR43713">
    <property type="entry name" value="GLUTAMATE-1-SEMIALDEHYDE 2,1-AMINOMUTASE"/>
    <property type="match status" value="1"/>
</dbReference>
<dbReference type="InterPro" id="IPR049704">
    <property type="entry name" value="Aminotrans_3_PPA_site"/>
</dbReference>
<keyword evidence="7" id="KW-0963">Cytoplasm</keyword>
<evidence type="ECO:0000256" key="6">
    <source>
        <dbReference type="ARBA" id="ARBA00023244"/>
    </source>
</evidence>
<dbReference type="GO" id="GO:0042286">
    <property type="term" value="F:glutamate-1-semialdehyde 2,1-aminomutase activity"/>
    <property type="evidence" value="ECO:0007669"/>
    <property type="project" value="UniProtKB-UniRule"/>
</dbReference>
<dbReference type="HAMAP" id="MF_00375">
    <property type="entry name" value="HemL_aminotrans_3"/>
    <property type="match status" value="1"/>
</dbReference>
<dbReference type="InterPro" id="IPR004639">
    <property type="entry name" value="4pyrrol_synth_GluAld_NH2Trfase"/>
</dbReference>